<gene>
    <name evidence="15" type="ORF">H8892_07475</name>
</gene>
<dbReference type="Pfam" id="PF05662">
    <property type="entry name" value="YadA_stalk"/>
    <property type="match status" value="1"/>
</dbReference>
<evidence type="ECO:0000256" key="11">
    <source>
        <dbReference type="SAM" id="Coils"/>
    </source>
</evidence>
<keyword evidence="8" id="KW-0653">Protein transport</keyword>
<evidence type="ECO:0000256" key="9">
    <source>
        <dbReference type="ARBA" id="ARBA00023136"/>
    </source>
</evidence>
<dbReference type="Gene3D" id="6.10.250.2040">
    <property type="match status" value="1"/>
</dbReference>
<dbReference type="SUPFAM" id="SSF101967">
    <property type="entry name" value="Adhesin YadA, collagen-binding domain"/>
    <property type="match status" value="1"/>
</dbReference>
<accession>A0ABR7JY52</accession>
<dbReference type="Pfam" id="PF03895">
    <property type="entry name" value="YadA_anchor"/>
    <property type="match status" value="1"/>
</dbReference>
<evidence type="ECO:0000313" key="16">
    <source>
        <dbReference type="Proteomes" id="UP000640363"/>
    </source>
</evidence>
<comment type="subcellular location">
    <subcellularLocation>
        <location evidence="2">Cell outer membrane</location>
    </subcellularLocation>
    <subcellularLocation>
        <location evidence="1">Cell surface</location>
    </subcellularLocation>
</comment>
<dbReference type="Gene3D" id="2.150.10.10">
    <property type="entry name" value="Serralysin-like metalloprotease, C-terminal"/>
    <property type="match status" value="1"/>
</dbReference>
<comment type="caution">
    <text evidence="15">The sequence shown here is derived from an EMBL/GenBank/DDBJ whole genome shotgun (WGS) entry which is preliminary data.</text>
</comment>
<evidence type="ECO:0000256" key="7">
    <source>
        <dbReference type="ARBA" id="ARBA00022729"/>
    </source>
</evidence>
<name>A0ABR7JY52_9FIRM</name>
<keyword evidence="11" id="KW-0175">Coiled coil</keyword>
<proteinExistence type="inferred from homology"/>
<keyword evidence="7 12" id="KW-0732">Signal</keyword>
<dbReference type="Gene3D" id="3.30.1300.30">
    <property type="entry name" value="GSPII I/J protein-like"/>
    <property type="match status" value="1"/>
</dbReference>
<evidence type="ECO:0000259" key="14">
    <source>
        <dbReference type="Pfam" id="PF05662"/>
    </source>
</evidence>
<evidence type="ECO:0000256" key="6">
    <source>
        <dbReference type="ARBA" id="ARBA00022692"/>
    </source>
</evidence>
<feature type="chain" id="PRO_5046618917" evidence="12">
    <location>
        <begin position="25"/>
        <end position="431"/>
    </location>
</feature>
<keyword evidence="4" id="KW-0813">Transport</keyword>
<evidence type="ECO:0000256" key="4">
    <source>
        <dbReference type="ARBA" id="ARBA00022448"/>
    </source>
</evidence>
<dbReference type="RefSeq" id="WP_120055914.1">
    <property type="nucleotide sequence ID" value="NZ_JACRWI010000006.1"/>
</dbReference>
<sequence length="431" mass="44350">MRETKKALVLAVCLGCGMMTTGLAADNTPVNPGTSAPAMTFVDSKRAIFIGKDQGYTNNGWVGDVLAIGYGGYGKQDALAGETVIIGNASGGNARGATVVGQRAGTTGENSTIIGSNASASMYSTKTTGAVAVGSYSKAYATESQALGYFSEVDAKNDRGVALGARSKSTVQAGEKGYLIKDSDGNAAVWVSKMGAVAVGSKDYGNRQITNVAAGTRDDDAVNVAQLKRVREDATYIGGVGTTVTDNHAVNVNVGEGLHVEDNALVADVKTRDIDAIKQSISSSSGAIQHIDTDIKRIDSNINRLDTNINRVGAMSAALAGLHPVISDDGTKWNVAIAGGAYKGEKAMALGAFFTPNKTAQFSVGSTVGQNSTMFNVGASFKVGPAGEKVNSPDNGAIRALTQEVESLKAQHEADADRIAVLEAKVNALTK</sequence>
<feature type="domain" description="Trimeric autotransporter adhesin YadA-like stalk" evidence="14">
    <location>
        <begin position="208"/>
        <end position="245"/>
    </location>
</feature>
<comment type="similarity">
    <text evidence="3">Belongs to the autotransporter-2 (AT-2) (TC 1.B.40) family.</text>
</comment>
<dbReference type="SUPFAM" id="SSF54523">
    <property type="entry name" value="Pili subunits"/>
    <property type="match status" value="1"/>
</dbReference>
<evidence type="ECO:0000256" key="3">
    <source>
        <dbReference type="ARBA" id="ARBA00005848"/>
    </source>
</evidence>
<dbReference type="InterPro" id="IPR005594">
    <property type="entry name" value="YadA_C"/>
</dbReference>
<reference evidence="15 16" key="1">
    <citation type="submission" date="2020-08" db="EMBL/GenBank/DDBJ databases">
        <authorList>
            <person name="Liu C."/>
            <person name="Sun Q."/>
        </authorList>
    </citation>
    <scope>NUCLEOTIDE SEQUENCE [LARGE SCALE GENOMIC DNA]</scope>
    <source>
        <strain evidence="15 16">NSJ-78</strain>
    </source>
</reference>
<keyword evidence="6" id="KW-0812">Transmembrane</keyword>
<evidence type="ECO:0000256" key="2">
    <source>
        <dbReference type="ARBA" id="ARBA00004442"/>
    </source>
</evidence>
<evidence type="ECO:0000256" key="8">
    <source>
        <dbReference type="ARBA" id="ARBA00022927"/>
    </source>
</evidence>
<dbReference type="InterPro" id="IPR008635">
    <property type="entry name" value="Coiled_stalk_dom"/>
</dbReference>
<evidence type="ECO:0000256" key="5">
    <source>
        <dbReference type="ARBA" id="ARBA00022452"/>
    </source>
</evidence>
<evidence type="ECO:0000256" key="10">
    <source>
        <dbReference type="ARBA" id="ARBA00023237"/>
    </source>
</evidence>
<organism evidence="15 16">
    <name type="scientific">Veillonella hominis</name>
    <dbReference type="NCBI Taxonomy" id="2764330"/>
    <lineage>
        <taxon>Bacteria</taxon>
        <taxon>Bacillati</taxon>
        <taxon>Bacillota</taxon>
        <taxon>Negativicutes</taxon>
        <taxon>Veillonellales</taxon>
        <taxon>Veillonellaceae</taxon>
        <taxon>Veillonella</taxon>
    </lineage>
</organism>
<keyword evidence="9" id="KW-0472">Membrane</keyword>
<evidence type="ECO:0000313" key="15">
    <source>
        <dbReference type="EMBL" id="MBC6001786.1"/>
    </source>
</evidence>
<keyword evidence="16" id="KW-1185">Reference proteome</keyword>
<evidence type="ECO:0000259" key="13">
    <source>
        <dbReference type="Pfam" id="PF03895"/>
    </source>
</evidence>
<dbReference type="Proteomes" id="UP000640363">
    <property type="component" value="Unassembled WGS sequence"/>
</dbReference>
<evidence type="ECO:0000256" key="1">
    <source>
        <dbReference type="ARBA" id="ARBA00004241"/>
    </source>
</evidence>
<dbReference type="InterPro" id="IPR045584">
    <property type="entry name" value="Pilin-like"/>
</dbReference>
<keyword evidence="10" id="KW-0998">Cell outer membrane</keyword>
<feature type="domain" description="Trimeric autotransporter adhesin YadA-like C-terminal membrane anchor" evidence="13">
    <location>
        <begin position="329"/>
        <end position="381"/>
    </location>
</feature>
<protein>
    <submittedName>
        <fullName evidence="15">YadA-like family protein</fullName>
    </submittedName>
</protein>
<evidence type="ECO:0000256" key="12">
    <source>
        <dbReference type="SAM" id="SignalP"/>
    </source>
</evidence>
<feature type="coiled-coil region" evidence="11">
    <location>
        <begin position="398"/>
        <end position="425"/>
    </location>
</feature>
<feature type="signal peptide" evidence="12">
    <location>
        <begin position="1"/>
        <end position="24"/>
    </location>
</feature>
<dbReference type="EMBL" id="JACRWI010000006">
    <property type="protein sequence ID" value="MBC6001786.1"/>
    <property type="molecule type" value="Genomic_DNA"/>
</dbReference>
<keyword evidence="5" id="KW-1134">Transmembrane beta strand</keyword>
<dbReference type="InterPro" id="IPR011049">
    <property type="entry name" value="Serralysin-like_metalloprot_C"/>
</dbReference>